<dbReference type="OrthoDB" id="3794485at2759"/>
<organism evidence="2 3">
    <name type="scientific">Didymella heteroderae</name>
    <dbReference type="NCBI Taxonomy" id="1769908"/>
    <lineage>
        <taxon>Eukaryota</taxon>
        <taxon>Fungi</taxon>
        <taxon>Dikarya</taxon>
        <taxon>Ascomycota</taxon>
        <taxon>Pezizomycotina</taxon>
        <taxon>Dothideomycetes</taxon>
        <taxon>Pleosporomycetidae</taxon>
        <taxon>Pleosporales</taxon>
        <taxon>Pleosporineae</taxon>
        <taxon>Didymellaceae</taxon>
        <taxon>Didymella</taxon>
    </lineage>
</organism>
<dbReference type="AlphaFoldDB" id="A0A9P5BYV3"/>
<feature type="compositionally biased region" description="Polar residues" evidence="1">
    <location>
        <begin position="210"/>
        <end position="239"/>
    </location>
</feature>
<feature type="region of interest" description="Disordered" evidence="1">
    <location>
        <begin position="69"/>
        <end position="125"/>
    </location>
</feature>
<evidence type="ECO:0000313" key="3">
    <source>
        <dbReference type="Proteomes" id="UP000758155"/>
    </source>
</evidence>
<proteinExistence type="predicted"/>
<keyword evidence="3" id="KW-1185">Reference proteome</keyword>
<accession>A0A9P5BYV3</accession>
<dbReference type="Proteomes" id="UP000758155">
    <property type="component" value="Unassembled WGS sequence"/>
</dbReference>
<comment type="caution">
    <text evidence="2">The sequence shown here is derived from an EMBL/GenBank/DDBJ whole genome shotgun (WGS) entry which is preliminary data.</text>
</comment>
<reference evidence="2" key="1">
    <citation type="submission" date="2019-04" db="EMBL/GenBank/DDBJ databases">
        <title>Sequencing of skin fungus with MAO and IRED activity.</title>
        <authorList>
            <person name="Marsaioli A.J."/>
            <person name="Bonatto J.M.C."/>
            <person name="Reis Junior O."/>
        </authorList>
    </citation>
    <scope>NUCLEOTIDE SEQUENCE</scope>
    <source>
        <strain evidence="2">28M1</strain>
    </source>
</reference>
<feature type="region of interest" description="Disordered" evidence="1">
    <location>
        <begin position="206"/>
        <end position="247"/>
    </location>
</feature>
<evidence type="ECO:0000256" key="1">
    <source>
        <dbReference type="SAM" id="MobiDB-lite"/>
    </source>
</evidence>
<protein>
    <submittedName>
        <fullName evidence="2">Uncharacterized protein</fullName>
    </submittedName>
</protein>
<sequence>MPSIPITRRYQTTDQTAPWEGIVFIYEVGTDELSEALRVSFSQYRTLRERKCAAVIAFFQQELNEMQFGNTSTTPAKSPPGQTCPHPEAEIDTQCGGRSRDHQLPPASPASSRNSSIHRDPDKHYSAVQTISPLSLPAGPTLATSNTAQSDIFQCTHMDSHPSSLSDATGPMESFQRGISIETDVNDAKPCKATRLEHSASLYRHDPDTFHQNTASSHYLSRRPSNASEQSFVVPNESQGPVEIGSQHDTSGVAVIGRTNAHVYNLTCIDVDYDDERMT</sequence>
<gene>
    <name evidence="2" type="ORF">E8E12_006040</name>
</gene>
<dbReference type="EMBL" id="SWKV01000054">
    <property type="protein sequence ID" value="KAF3035949.1"/>
    <property type="molecule type" value="Genomic_DNA"/>
</dbReference>
<evidence type="ECO:0000313" key="2">
    <source>
        <dbReference type="EMBL" id="KAF3035949.1"/>
    </source>
</evidence>
<name>A0A9P5BYV3_9PLEO</name>